<dbReference type="Pfam" id="PF05620">
    <property type="entry name" value="TMEM208_SND2"/>
    <property type="match status" value="1"/>
</dbReference>
<evidence type="ECO:0000256" key="2">
    <source>
        <dbReference type="ARBA" id="ARBA00009950"/>
    </source>
</evidence>
<evidence type="ECO:0000256" key="6">
    <source>
        <dbReference type="ARBA" id="ARBA00023136"/>
    </source>
</evidence>
<keyword evidence="5 8" id="KW-1133">Transmembrane helix</keyword>
<evidence type="ECO:0008006" key="11">
    <source>
        <dbReference type="Google" id="ProtNLM"/>
    </source>
</evidence>
<dbReference type="EMBL" id="KZ987747">
    <property type="protein sequence ID" value="RKP15230.1"/>
    <property type="molecule type" value="Genomic_DNA"/>
</dbReference>
<dbReference type="PANTHER" id="PTHR13505:SF7">
    <property type="entry name" value="TRANSMEMBRANE PROTEIN 208"/>
    <property type="match status" value="1"/>
</dbReference>
<evidence type="ECO:0000256" key="5">
    <source>
        <dbReference type="ARBA" id="ARBA00022989"/>
    </source>
</evidence>
<evidence type="ECO:0000313" key="10">
    <source>
        <dbReference type="Proteomes" id="UP000267251"/>
    </source>
</evidence>
<dbReference type="OrthoDB" id="276296at2759"/>
<gene>
    <name evidence="9" type="ORF">BJ684DRAFT_7327</name>
</gene>
<reference evidence="10" key="1">
    <citation type="journal article" date="2018" name="Nat. Microbiol.">
        <title>Leveraging single-cell genomics to expand the fungal tree of life.</title>
        <authorList>
            <person name="Ahrendt S.R."/>
            <person name="Quandt C.A."/>
            <person name="Ciobanu D."/>
            <person name="Clum A."/>
            <person name="Salamov A."/>
            <person name="Andreopoulos B."/>
            <person name="Cheng J.F."/>
            <person name="Woyke T."/>
            <person name="Pelin A."/>
            <person name="Henrissat B."/>
            <person name="Reynolds N.K."/>
            <person name="Benny G.L."/>
            <person name="Smith M.E."/>
            <person name="James T.Y."/>
            <person name="Grigoriev I.V."/>
        </authorList>
    </citation>
    <scope>NUCLEOTIDE SEQUENCE [LARGE SCALE GENOMIC DNA]</scope>
</reference>
<evidence type="ECO:0000256" key="1">
    <source>
        <dbReference type="ARBA" id="ARBA00004477"/>
    </source>
</evidence>
<evidence type="ECO:0000256" key="3">
    <source>
        <dbReference type="ARBA" id="ARBA00022692"/>
    </source>
</evidence>
<dbReference type="GO" id="GO:0005773">
    <property type="term" value="C:vacuole"/>
    <property type="evidence" value="ECO:0007669"/>
    <property type="project" value="GOC"/>
</dbReference>
<feature type="non-terminal residue" evidence="9">
    <location>
        <position position="1"/>
    </location>
</feature>
<feature type="transmembrane region" description="Helical" evidence="8">
    <location>
        <begin position="76"/>
        <end position="96"/>
    </location>
</feature>
<dbReference type="Proteomes" id="UP000267251">
    <property type="component" value="Unassembled WGS sequence"/>
</dbReference>
<keyword evidence="10" id="KW-1185">Reference proteome</keyword>
<comment type="subcellular location">
    <subcellularLocation>
        <location evidence="1">Endoplasmic reticulum membrane</location>
        <topology evidence="1">Multi-pass membrane protein</topology>
    </subcellularLocation>
</comment>
<dbReference type="GO" id="GO:0005789">
    <property type="term" value="C:endoplasmic reticulum membrane"/>
    <property type="evidence" value="ECO:0007669"/>
    <property type="project" value="UniProtKB-SubCell"/>
</dbReference>
<dbReference type="InterPro" id="IPR008506">
    <property type="entry name" value="SND2/TMEM208"/>
</dbReference>
<proteinExistence type="inferred from homology"/>
<protein>
    <recommendedName>
        <fullName evidence="11">DUF788-domain-containing protein</fullName>
    </recommendedName>
</protein>
<evidence type="ECO:0000256" key="4">
    <source>
        <dbReference type="ARBA" id="ARBA00022824"/>
    </source>
</evidence>
<keyword evidence="3 8" id="KW-0812">Transmembrane</keyword>
<organism evidence="9 10">
    <name type="scientific">Piptocephalis cylindrospora</name>
    <dbReference type="NCBI Taxonomy" id="1907219"/>
    <lineage>
        <taxon>Eukaryota</taxon>
        <taxon>Fungi</taxon>
        <taxon>Fungi incertae sedis</taxon>
        <taxon>Zoopagomycota</taxon>
        <taxon>Zoopagomycotina</taxon>
        <taxon>Zoopagomycetes</taxon>
        <taxon>Zoopagales</taxon>
        <taxon>Piptocephalidaceae</taxon>
        <taxon>Piptocephalis</taxon>
    </lineage>
</organism>
<feature type="transmembrane region" description="Helical" evidence="8">
    <location>
        <begin position="44"/>
        <end position="64"/>
    </location>
</feature>
<sequence>ANSSAKRQAQANAYALRNLQIGLLVVNLTYIVVRIGLYRPTFSFWHLLVYSLTSGLTALFYRILASPGNDLYGPGLTSYMFDVIYVTWFVHLGVALISDSFWWFYLAIPAFATYKIVSLVKSGGIPGMPTSAMAQGQAATPGAAQGEGGMSKTQQKKAARAKAQGAQGQRVRAGGR</sequence>
<dbReference type="PANTHER" id="PTHR13505">
    <property type="entry name" value="TRANSMEMBRANE PROTEIN 208"/>
    <property type="match status" value="1"/>
</dbReference>
<accession>A0A4P9YAU5</accession>
<name>A0A4P9YAU5_9FUNG</name>
<evidence type="ECO:0000256" key="8">
    <source>
        <dbReference type="SAM" id="Phobius"/>
    </source>
</evidence>
<feature type="region of interest" description="Disordered" evidence="7">
    <location>
        <begin position="132"/>
        <end position="176"/>
    </location>
</feature>
<comment type="similarity">
    <text evidence="2">Belongs to the TMEM208 family.</text>
</comment>
<feature type="transmembrane region" description="Helical" evidence="8">
    <location>
        <begin position="21"/>
        <end position="38"/>
    </location>
</feature>
<keyword evidence="6 8" id="KW-0472">Membrane</keyword>
<dbReference type="AlphaFoldDB" id="A0A4P9YAU5"/>
<feature type="compositionally biased region" description="Low complexity" evidence="7">
    <location>
        <begin position="132"/>
        <end position="144"/>
    </location>
</feature>
<evidence type="ECO:0000313" key="9">
    <source>
        <dbReference type="EMBL" id="RKP15230.1"/>
    </source>
</evidence>
<feature type="compositionally biased region" description="Low complexity" evidence="7">
    <location>
        <begin position="161"/>
        <end position="176"/>
    </location>
</feature>
<dbReference type="GO" id="GO:0006624">
    <property type="term" value="P:vacuolar protein processing"/>
    <property type="evidence" value="ECO:0007669"/>
    <property type="project" value="TreeGrafter"/>
</dbReference>
<evidence type="ECO:0000256" key="7">
    <source>
        <dbReference type="SAM" id="MobiDB-lite"/>
    </source>
</evidence>
<keyword evidence="4" id="KW-0256">Endoplasmic reticulum</keyword>